<keyword evidence="2" id="KW-1185">Reference proteome</keyword>
<dbReference type="EMBL" id="CAQI01000029">
    <property type="protein sequence ID" value="CCQ44763.1"/>
    <property type="molecule type" value="Genomic_DNA"/>
</dbReference>
<name>A0A024GYA4_9MICC</name>
<proteinExistence type="predicted"/>
<evidence type="ECO:0000313" key="2">
    <source>
        <dbReference type="Proteomes" id="UP000035722"/>
    </source>
</evidence>
<comment type="caution">
    <text evidence="1">The sequence shown here is derived from an EMBL/GenBank/DDBJ whole genome shotgun (WGS) entry which is preliminary data.</text>
</comment>
<gene>
    <name evidence="1" type="ORF">ARTSIC4J27_693</name>
</gene>
<sequence length="62" mass="6541">MAMSVAMVVVLILLGVASLAAVVGTVVLVIRDGRGQIPLEPSVKPWTAGNLPSRPYSTLRRI</sequence>
<accession>A0A024GYA4</accession>
<dbReference type="Proteomes" id="UP000035722">
    <property type="component" value="Unassembled WGS sequence"/>
</dbReference>
<reference evidence="2" key="1">
    <citation type="journal article" date="2014" name="Genome Announc.">
        <title>Genome Sequence of Arthrobacter siccitolerans 4J27, a Xeroprotectant-Producing Desiccation-Tolerant Microorganism.</title>
        <authorList>
            <person name="Manzanera M."/>
            <person name="Santa-Cruz-Calvo L."/>
            <person name="Vilchez J.I."/>
            <person name="Garcia-Fontana C."/>
            <person name="Silva-Castro G.A."/>
            <person name="Calvo C."/>
            <person name="Gonzalez-Lopez J."/>
        </authorList>
    </citation>
    <scope>NUCLEOTIDE SEQUENCE [LARGE SCALE GENOMIC DNA]</scope>
    <source>
        <strain evidence="2">4J27</strain>
    </source>
</reference>
<dbReference type="AlphaFoldDB" id="A0A024GYA4"/>
<protein>
    <submittedName>
        <fullName evidence="1">Uncharacterized protein</fullName>
    </submittedName>
</protein>
<evidence type="ECO:0000313" key="1">
    <source>
        <dbReference type="EMBL" id="CCQ44763.1"/>
    </source>
</evidence>
<organism evidence="1 2">
    <name type="scientific">Pseudarthrobacter siccitolerans</name>
    <dbReference type="NCBI Taxonomy" id="861266"/>
    <lineage>
        <taxon>Bacteria</taxon>
        <taxon>Bacillati</taxon>
        <taxon>Actinomycetota</taxon>
        <taxon>Actinomycetes</taxon>
        <taxon>Micrococcales</taxon>
        <taxon>Micrococcaceae</taxon>
        <taxon>Pseudarthrobacter</taxon>
    </lineage>
</organism>
<dbReference type="OrthoDB" id="4953403at2"/>